<protein>
    <submittedName>
        <fullName evidence="1">Uncharacterized protein</fullName>
    </submittedName>
</protein>
<comment type="caution">
    <text evidence="1">The sequence shown here is derived from an EMBL/GenBank/DDBJ whole genome shotgun (WGS) entry which is preliminary data.</text>
</comment>
<dbReference type="EMBL" id="ABSV01001783">
    <property type="protein sequence ID" value="EDZ70237.1"/>
    <property type="molecule type" value="Genomic_DNA"/>
</dbReference>
<dbReference type="AlphaFoldDB" id="B5VPA1"/>
<gene>
    <name evidence="1" type="ORF">AWRI1631_131110</name>
</gene>
<organism evidence="1 2">
    <name type="scientific">Saccharomyces cerevisiae (strain AWRI1631)</name>
    <name type="common">Baker's yeast</name>
    <dbReference type="NCBI Taxonomy" id="545124"/>
    <lineage>
        <taxon>Eukaryota</taxon>
        <taxon>Fungi</taxon>
        <taxon>Dikarya</taxon>
        <taxon>Ascomycota</taxon>
        <taxon>Saccharomycotina</taxon>
        <taxon>Saccharomycetes</taxon>
        <taxon>Saccharomycetales</taxon>
        <taxon>Saccharomycetaceae</taxon>
        <taxon>Saccharomyces</taxon>
    </lineage>
</organism>
<sequence length="35" mass="3863">MSCWRVSIPDSCPTRTLLGHQFTSGKPVFTSPGRI</sequence>
<proteinExistence type="predicted"/>
<evidence type="ECO:0000313" key="2">
    <source>
        <dbReference type="Proteomes" id="UP000008988"/>
    </source>
</evidence>
<reference evidence="1 2" key="1">
    <citation type="journal article" date="2008" name="FEMS Yeast Res.">
        <title>Comparative genome analysis of a Saccharomyces cerevisiae wine strain.</title>
        <authorList>
            <person name="Borneman A.R."/>
            <person name="Forgan A.H."/>
            <person name="Pretorius I.S."/>
            <person name="Chambers P.J."/>
        </authorList>
    </citation>
    <scope>NUCLEOTIDE SEQUENCE [LARGE SCALE GENOMIC DNA]</scope>
    <source>
        <strain evidence="1 2">AWRI1631</strain>
    </source>
</reference>
<name>B5VPA1_YEAS6</name>
<evidence type="ECO:0000313" key="1">
    <source>
        <dbReference type="EMBL" id="EDZ70237.1"/>
    </source>
</evidence>
<accession>B5VPA1</accession>
<dbReference type="Proteomes" id="UP000008988">
    <property type="component" value="Unassembled WGS sequence"/>
</dbReference>